<keyword evidence="2" id="KW-0547">Nucleotide-binding</keyword>
<accession>A0A3P1SGX2</accession>
<dbReference type="EMBL" id="RQZF01000002">
    <property type="protein sequence ID" value="RRC95995.1"/>
    <property type="molecule type" value="Genomic_DNA"/>
</dbReference>
<dbReference type="PROSITE" id="PS50893">
    <property type="entry name" value="ABC_TRANSPORTER_2"/>
    <property type="match status" value="1"/>
</dbReference>
<reference evidence="5 6" key="1">
    <citation type="submission" date="2018-11" db="EMBL/GenBank/DDBJ databases">
        <title>Genomes From Bacteria Associated with the Canine Oral Cavity: a Test Case for Automated Genome-Based Taxonomic Assignment.</title>
        <authorList>
            <person name="Coil D.A."/>
            <person name="Jospin G."/>
            <person name="Darling A.E."/>
            <person name="Wallis C."/>
            <person name="Davis I.J."/>
            <person name="Harris S."/>
            <person name="Eisen J.A."/>
            <person name="Holcombe L.J."/>
            <person name="O'Flynn C."/>
        </authorList>
    </citation>
    <scope>NUCLEOTIDE SEQUENCE [LARGE SCALE GENOMIC DNA]</scope>
    <source>
        <strain evidence="5 6">OH770</strain>
    </source>
</reference>
<comment type="caution">
    <text evidence="5">The sequence shown here is derived from an EMBL/GenBank/DDBJ whole genome shotgun (WGS) entry which is preliminary data.</text>
</comment>
<dbReference type="RefSeq" id="WP_124868799.1">
    <property type="nucleotide sequence ID" value="NZ_RQZF01000002.1"/>
</dbReference>
<dbReference type="Gene3D" id="3.40.50.300">
    <property type="entry name" value="P-loop containing nucleotide triphosphate hydrolases"/>
    <property type="match status" value="1"/>
</dbReference>
<evidence type="ECO:0000313" key="6">
    <source>
        <dbReference type="Proteomes" id="UP000280444"/>
    </source>
</evidence>
<gene>
    <name evidence="5" type="ORF">EII11_03895</name>
</gene>
<dbReference type="InterPro" id="IPR017871">
    <property type="entry name" value="ABC_transporter-like_CS"/>
</dbReference>
<dbReference type="GO" id="GO:0016887">
    <property type="term" value="F:ATP hydrolysis activity"/>
    <property type="evidence" value="ECO:0007669"/>
    <property type="project" value="InterPro"/>
</dbReference>
<dbReference type="GO" id="GO:0098796">
    <property type="term" value="C:membrane protein complex"/>
    <property type="evidence" value="ECO:0007669"/>
    <property type="project" value="UniProtKB-ARBA"/>
</dbReference>
<keyword evidence="6" id="KW-1185">Reference proteome</keyword>
<keyword evidence="3 5" id="KW-0067">ATP-binding</keyword>
<dbReference type="SMART" id="SM00382">
    <property type="entry name" value="AAA"/>
    <property type="match status" value="1"/>
</dbReference>
<dbReference type="OrthoDB" id="9802264at2"/>
<dbReference type="GO" id="GO:0005524">
    <property type="term" value="F:ATP binding"/>
    <property type="evidence" value="ECO:0007669"/>
    <property type="project" value="UniProtKB-KW"/>
</dbReference>
<dbReference type="AlphaFoldDB" id="A0A3P1SGX2"/>
<protein>
    <submittedName>
        <fullName evidence="5">ABC transporter ATP-binding protein</fullName>
    </submittedName>
</protein>
<dbReference type="Pfam" id="PF00005">
    <property type="entry name" value="ABC_tran"/>
    <property type="match status" value="1"/>
</dbReference>
<dbReference type="SUPFAM" id="SSF52540">
    <property type="entry name" value="P-loop containing nucleoside triphosphate hydrolases"/>
    <property type="match status" value="1"/>
</dbReference>
<name>A0A3P1SGX2_9ACTO</name>
<evidence type="ECO:0000313" key="5">
    <source>
        <dbReference type="EMBL" id="RRC95995.1"/>
    </source>
</evidence>
<dbReference type="GO" id="GO:0005886">
    <property type="term" value="C:plasma membrane"/>
    <property type="evidence" value="ECO:0007669"/>
    <property type="project" value="TreeGrafter"/>
</dbReference>
<sequence length="240" mass="25663">MNTSANIVSLRDLTKIYGEGDTRVVALDSVNVDFGRGQFTAIMGPSGSGKSTMLHMLAGLDHPTSGTVSIENQVITSLKDDALTAVRRDRIGFVFQSFNLVPTLNAHDNITLPLRLAGQKVDEEWFNGIVSILGLSERLTHRPSELSGGQQQRVAVARALVSKPAVIVADEPTGNLDSHSSREVLSLLRQSVDELGQSVIMVTHDGASAAIADRVLVVRDGQIVADLNAPSEMSIAEALR</sequence>
<evidence type="ECO:0000259" key="4">
    <source>
        <dbReference type="PROSITE" id="PS50893"/>
    </source>
</evidence>
<dbReference type="InterPro" id="IPR017911">
    <property type="entry name" value="MacB-like_ATP-bd"/>
</dbReference>
<evidence type="ECO:0000256" key="1">
    <source>
        <dbReference type="ARBA" id="ARBA00022448"/>
    </source>
</evidence>
<keyword evidence="1" id="KW-0813">Transport</keyword>
<dbReference type="PANTHER" id="PTHR24220">
    <property type="entry name" value="IMPORT ATP-BINDING PROTEIN"/>
    <property type="match status" value="1"/>
</dbReference>
<dbReference type="PANTHER" id="PTHR24220:SF685">
    <property type="entry name" value="ABC TRANSPORTER RELATED"/>
    <property type="match status" value="1"/>
</dbReference>
<dbReference type="CDD" id="cd03255">
    <property type="entry name" value="ABC_MJ0796_LolCDE_FtsE"/>
    <property type="match status" value="1"/>
</dbReference>
<dbReference type="InterPro" id="IPR027417">
    <property type="entry name" value="P-loop_NTPase"/>
</dbReference>
<dbReference type="InterPro" id="IPR003593">
    <property type="entry name" value="AAA+_ATPase"/>
</dbReference>
<evidence type="ECO:0000256" key="2">
    <source>
        <dbReference type="ARBA" id="ARBA00022741"/>
    </source>
</evidence>
<dbReference type="InterPro" id="IPR003439">
    <property type="entry name" value="ABC_transporter-like_ATP-bd"/>
</dbReference>
<feature type="domain" description="ABC transporter" evidence="4">
    <location>
        <begin position="8"/>
        <end position="238"/>
    </location>
</feature>
<dbReference type="GO" id="GO:0022857">
    <property type="term" value="F:transmembrane transporter activity"/>
    <property type="evidence" value="ECO:0007669"/>
    <property type="project" value="TreeGrafter"/>
</dbReference>
<evidence type="ECO:0000256" key="3">
    <source>
        <dbReference type="ARBA" id="ARBA00022840"/>
    </source>
</evidence>
<dbReference type="FunFam" id="3.40.50.300:FF:000032">
    <property type="entry name" value="Export ABC transporter ATP-binding protein"/>
    <property type="match status" value="1"/>
</dbReference>
<proteinExistence type="predicted"/>
<dbReference type="PROSITE" id="PS00211">
    <property type="entry name" value="ABC_TRANSPORTER_1"/>
    <property type="match status" value="1"/>
</dbReference>
<dbReference type="Proteomes" id="UP000280444">
    <property type="component" value="Unassembled WGS sequence"/>
</dbReference>
<organism evidence="5 6">
    <name type="scientific">Schaalia canis</name>
    <dbReference type="NCBI Taxonomy" id="100469"/>
    <lineage>
        <taxon>Bacteria</taxon>
        <taxon>Bacillati</taxon>
        <taxon>Actinomycetota</taxon>
        <taxon>Actinomycetes</taxon>
        <taxon>Actinomycetales</taxon>
        <taxon>Actinomycetaceae</taxon>
        <taxon>Schaalia</taxon>
    </lineage>
</organism>
<dbReference type="InterPro" id="IPR015854">
    <property type="entry name" value="ABC_transpr_LolD-like"/>
</dbReference>